<name>A0AB39CDX4_9VIRU</name>
<dbReference type="EMBL" id="PQ015379">
    <property type="protein sequence ID" value="XDJ15042.1"/>
    <property type="molecule type" value="Genomic_DNA"/>
</dbReference>
<sequence length="141" mass="16175">MKYWVALDGSLGKGEDLEPNAIEIDAGIYCYFLENQGLLNIRVVDGRVESEVDIVSYRRAALARLTPVNFIVYRGQKIYDDELGYLSDNYIMREGGPCRITKEQMIRLVTERNRQYTLRRSGIQTARTPEEVDGYLTCPTI</sequence>
<protein>
    <submittedName>
        <fullName evidence="1">Uncharacterized protein</fullName>
    </submittedName>
</protein>
<proteinExistence type="predicted"/>
<accession>A0AB39CDX4</accession>
<organism evidence="1">
    <name type="scientific">Pseudomonas phage HRDY3</name>
    <dbReference type="NCBI Taxonomy" id="3236930"/>
    <lineage>
        <taxon>Viruses</taxon>
    </lineage>
</organism>
<reference evidence="1" key="1">
    <citation type="submission" date="2024-07" db="EMBL/GenBank/DDBJ databases">
        <authorList>
            <person name="Bringhurst R.M."/>
            <person name="Homer T.E."/>
        </authorList>
    </citation>
    <scope>NUCLEOTIDE SEQUENCE</scope>
</reference>
<evidence type="ECO:0000313" key="1">
    <source>
        <dbReference type="EMBL" id="XDJ15042.1"/>
    </source>
</evidence>